<organism evidence="2 3">
    <name type="scientific">Streptosporangium pseudovulgare</name>
    <dbReference type="NCBI Taxonomy" id="35765"/>
    <lineage>
        <taxon>Bacteria</taxon>
        <taxon>Bacillati</taxon>
        <taxon>Actinomycetota</taxon>
        <taxon>Actinomycetes</taxon>
        <taxon>Streptosporangiales</taxon>
        <taxon>Streptosporangiaceae</taxon>
        <taxon>Streptosporangium</taxon>
    </lineage>
</organism>
<reference evidence="3" key="1">
    <citation type="journal article" date="2019" name="Int. J. Syst. Evol. Microbiol.">
        <title>The Global Catalogue of Microorganisms (GCM) 10K type strain sequencing project: providing services to taxonomists for standard genome sequencing and annotation.</title>
        <authorList>
            <consortium name="The Broad Institute Genomics Platform"/>
            <consortium name="The Broad Institute Genome Sequencing Center for Infectious Disease"/>
            <person name="Wu L."/>
            <person name="Ma J."/>
        </authorList>
    </citation>
    <scope>NUCLEOTIDE SEQUENCE [LARGE SCALE GENOMIC DNA]</scope>
    <source>
        <strain evidence="3">JCM 3115</strain>
    </source>
</reference>
<dbReference type="Gene3D" id="1.25.40.10">
    <property type="entry name" value="Tetratricopeptide repeat domain"/>
    <property type="match status" value="3"/>
</dbReference>
<dbReference type="SUPFAM" id="SSF81901">
    <property type="entry name" value="HCP-like"/>
    <property type="match status" value="4"/>
</dbReference>
<feature type="region of interest" description="Disordered" evidence="1">
    <location>
        <begin position="86"/>
        <end position="105"/>
    </location>
</feature>
<evidence type="ECO:0000256" key="1">
    <source>
        <dbReference type="SAM" id="MobiDB-lite"/>
    </source>
</evidence>
<dbReference type="RefSeq" id="WP_189249392.1">
    <property type="nucleotide sequence ID" value="NZ_BMQJ01000015.1"/>
</dbReference>
<evidence type="ECO:0000313" key="3">
    <source>
        <dbReference type="Proteomes" id="UP000611554"/>
    </source>
</evidence>
<proteinExistence type="predicted"/>
<gene>
    <name evidence="2" type="ORF">GCM10010140_55520</name>
</gene>
<evidence type="ECO:0008006" key="4">
    <source>
        <dbReference type="Google" id="ProtNLM"/>
    </source>
</evidence>
<protein>
    <recommendedName>
        <fullName evidence="4">HTH cro/C1-type domain-containing protein</fullName>
    </recommendedName>
</protein>
<name>A0ABQ2RBB6_9ACTN</name>
<keyword evidence="3" id="KW-1185">Reference proteome</keyword>
<sequence length="1297" mass="142748">MAAIDPERIRTGRQLAEQLALLFDRDPRGVQRLAAKADLSAATVQALITGGTALPRAETVERFVRACGREPGPWLAARARLATAARTARAAQKDHESAPASPAEPLGRMIGELGEHDALALEVHQAFTAPQTTANPVPVLPPYLPRNGFDDRLRAAVAAAEDGSRLVMVVGGSSTGKTRACWEAIRAVLPGWRVWHPLTPERPPAVVEALRGDRLAARSVIWLNEAQFYLQAPQAGESVATALQALLADASRGPVLVLGSMWPDYWSRLTQAPDDPAGRDPHPAVRALLGGAEEITSPLRFTDRQLADLAETIAADPRLRAAARRAPGGQVTQELAGARELLRRYRHAGAAEQALLWAAMDARRLGHGRYLTESFLQHAAPGYLDEHTWDQIGGHEDWFTAAVDRLTAKHRRLPGPLIEHQPRPGEPPFAQPLYRLADYLEQHGRSSRRFESPPEAFWTAATRHITAAEDLEALSAAARDRLRYRHAAELARRAAAAGHFDQLYRLADEFEEHGNTSRAERLYRAGAEAGDIACTFQLMMIRERYADHAEAERLAFSIAEKGNGHPLERLVEHRWENGRRDRAEQLAIRAFRAGHQEGLWYVARDLWRTDGHAGAARMYRVAADAGEVQALVPLAETTDDPDEADRLYRAAAERGIREAMWEMARRAEEAGDYEECERYVRLALTAKQSMFSFRETLWHLVRRCEERGNHQGAERLNAIAEANGVSFLSRIARLRMDADDDAAAVSMAPDLAAAGETRTLGVLARRREAAGDSQGAEHLARLAFEAGDPEPLRDLARLRELSGAAKDAERLYVLARDHAALRAKARRLEQAGDLGEAVRFYRIGADLGDALALHALARVRESEGDLDQAERLATEAACAGDTRALRTLAWMRECRGDRPTAERLAVKTADYGSTGALRALAVARERAGDRDGAESLARRAAGYGDTRTLAVLAHLRMRGGAGDQAERLYESAAQAGDPLAVRTLATLCERAGDAARAEELARRAAVEGDRGALWDLARLREQAGKHSDAAWLYRAAASGAVDVLADMADRRARAGDLDGAERLALIAAELGDGKTLLSLLRLRVMAGDRSGAKRLVALLEDVREVRLWFLLMFHQVDRHDIAEDIALQIAGRGSPEPLDEVAASVSRIDPVRAERLWRLAAEAGSVNALLRLAESREQAGDHAEAEQWVRRLCEAGSDEYSITRMAKSRRERGDHRGAERLYRILVEFGKITPLFALSRLRREFGDEPEAERLARQAADAGYSTPLVSLARELARHDVWQRLLRYGLEADGRVADPW</sequence>
<dbReference type="EMBL" id="BMQJ01000015">
    <property type="protein sequence ID" value="GGQ18027.1"/>
    <property type="molecule type" value="Genomic_DNA"/>
</dbReference>
<dbReference type="InterPro" id="IPR011990">
    <property type="entry name" value="TPR-like_helical_dom_sf"/>
</dbReference>
<accession>A0ABQ2RBB6</accession>
<comment type="caution">
    <text evidence="2">The sequence shown here is derived from an EMBL/GenBank/DDBJ whole genome shotgun (WGS) entry which is preliminary data.</text>
</comment>
<evidence type="ECO:0000313" key="2">
    <source>
        <dbReference type="EMBL" id="GGQ18027.1"/>
    </source>
</evidence>
<dbReference type="Proteomes" id="UP000611554">
    <property type="component" value="Unassembled WGS sequence"/>
</dbReference>